<dbReference type="InterPro" id="IPR036412">
    <property type="entry name" value="HAD-like_sf"/>
</dbReference>
<dbReference type="PANTHER" id="PTHR43434:SF1">
    <property type="entry name" value="PHOSPHOGLYCOLATE PHOSPHATASE"/>
    <property type="match status" value="1"/>
</dbReference>
<comment type="catalytic activity">
    <reaction evidence="1">
        <text>2-phosphoglycolate + H2O = glycolate + phosphate</text>
        <dbReference type="Rhea" id="RHEA:14369"/>
        <dbReference type="ChEBI" id="CHEBI:15377"/>
        <dbReference type="ChEBI" id="CHEBI:29805"/>
        <dbReference type="ChEBI" id="CHEBI:43474"/>
        <dbReference type="ChEBI" id="CHEBI:58033"/>
        <dbReference type="EC" id="3.1.3.18"/>
    </reaction>
</comment>
<evidence type="ECO:0000256" key="4">
    <source>
        <dbReference type="ARBA" id="ARBA00013078"/>
    </source>
</evidence>
<comment type="caution">
    <text evidence="5">The sequence shown here is derived from an EMBL/GenBank/DDBJ whole genome shotgun (WGS) entry which is preliminary data.</text>
</comment>
<dbReference type="EC" id="3.1.3.18" evidence="4"/>
<reference evidence="5 6" key="1">
    <citation type="journal article" date="2020" name="Microorganisms">
        <title>Osmotic Adaptation and Compatible Solute Biosynthesis of Phototrophic Bacteria as Revealed from Genome Analyses.</title>
        <authorList>
            <person name="Imhoff J.F."/>
            <person name="Rahn T."/>
            <person name="Kunzel S."/>
            <person name="Keller A."/>
            <person name="Neulinger S.C."/>
        </authorList>
    </citation>
    <scope>NUCLEOTIDE SEQUENCE [LARGE SCALE GENOMIC DNA]</scope>
    <source>
        <strain evidence="5 6">DSM 9895</strain>
    </source>
</reference>
<comment type="similarity">
    <text evidence="3">Belongs to the HAD-like hydrolase superfamily. CbbY/CbbZ/Gph/YieH family.</text>
</comment>
<dbReference type="InterPro" id="IPR023198">
    <property type="entry name" value="PGP-like_dom2"/>
</dbReference>
<gene>
    <name evidence="5" type="ORF">CKO28_16290</name>
</gene>
<dbReference type="SFLD" id="SFLDS00003">
    <property type="entry name" value="Haloacid_Dehalogenase"/>
    <property type="match status" value="1"/>
</dbReference>
<organism evidence="5 6">
    <name type="scientific">Rhodovibrio sodomensis</name>
    <dbReference type="NCBI Taxonomy" id="1088"/>
    <lineage>
        <taxon>Bacteria</taxon>
        <taxon>Pseudomonadati</taxon>
        <taxon>Pseudomonadota</taxon>
        <taxon>Alphaproteobacteria</taxon>
        <taxon>Rhodospirillales</taxon>
        <taxon>Rhodovibrionaceae</taxon>
        <taxon>Rhodovibrio</taxon>
    </lineage>
</organism>
<dbReference type="Proteomes" id="UP001296873">
    <property type="component" value="Unassembled WGS sequence"/>
</dbReference>
<dbReference type="InterPro" id="IPR050155">
    <property type="entry name" value="HAD-like_hydrolase_sf"/>
</dbReference>
<protein>
    <recommendedName>
        <fullName evidence="4">phosphoglycolate phosphatase</fullName>
        <ecNumber evidence="4">3.1.3.18</ecNumber>
    </recommendedName>
</protein>
<dbReference type="SUPFAM" id="SSF56784">
    <property type="entry name" value="HAD-like"/>
    <property type="match status" value="1"/>
</dbReference>
<evidence type="ECO:0000313" key="5">
    <source>
        <dbReference type="EMBL" id="MBK1669599.1"/>
    </source>
</evidence>
<dbReference type="EMBL" id="NRRL01000053">
    <property type="protein sequence ID" value="MBK1669599.1"/>
    <property type="molecule type" value="Genomic_DNA"/>
</dbReference>
<dbReference type="RefSeq" id="WP_200341931.1">
    <property type="nucleotide sequence ID" value="NZ_NRRL01000053.1"/>
</dbReference>
<dbReference type="PANTHER" id="PTHR43434">
    <property type="entry name" value="PHOSPHOGLYCOLATE PHOSPHATASE"/>
    <property type="match status" value="1"/>
</dbReference>
<proteinExistence type="inferred from homology"/>
<evidence type="ECO:0000256" key="2">
    <source>
        <dbReference type="ARBA" id="ARBA00004818"/>
    </source>
</evidence>
<evidence type="ECO:0000256" key="3">
    <source>
        <dbReference type="ARBA" id="ARBA00006171"/>
    </source>
</evidence>
<dbReference type="Gene3D" id="3.40.50.1000">
    <property type="entry name" value="HAD superfamily/HAD-like"/>
    <property type="match status" value="1"/>
</dbReference>
<sequence>MTADRAAIRGILFDKDGTLADYEATWGPINRRVAGVAGGGDPALTRRLLEIGGHDAATGRTRGGSLLAASHTREIAHAWIDAGAPFAIDDLTARMDAAFAEGAREAVPVTDIAALFGRLRTRGLALGVATSDGARAAHATLARLGVNGGDLFVAGYDSGFGGKPQPGMVWGFCAAVGLTPAQVIVVGDNTHDLEMAEAAGCAAALGVLTGTGQRAELAARADAVLPSIDALEAWLDTAFNRS</sequence>
<dbReference type="SFLD" id="SFLDG01129">
    <property type="entry name" value="C1.5:_HAD__Beta-PGM__Phosphata"/>
    <property type="match status" value="1"/>
</dbReference>
<dbReference type="Gene3D" id="1.10.150.240">
    <property type="entry name" value="Putative phosphatase, domain 2"/>
    <property type="match status" value="1"/>
</dbReference>
<dbReference type="Pfam" id="PF00702">
    <property type="entry name" value="Hydrolase"/>
    <property type="match status" value="1"/>
</dbReference>
<accession>A0ABS1DHA8</accession>
<dbReference type="InterPro" id="IPR006439">
    <property type="entry name" value="HAD-SF_hydro_IA"/>
</dbReference>
<evidence type="ECO:0000256" key="1">
    <source>
        <dbReference type="ARBA" id="ARBA00000830"/>
    </source>
</evidence>
<keyword evidence="6" id="KW-1185">Reference proteome</keyword>
<evidence type="ECO:0000313" key="6">
    <source>
        <dbReference type="Proteomes" id="UP001296873"/>
    </source>
</evidence>
<comment type="pathway">
    <text evidence="2">Organic acid metabolism; glycolate biosynthesis; glycolate from 2-phosphoglycolate: step 1/1.</text>
</comment>
<name>A0ABS1DHA8_9PROT</name>
<dbReference type="NCBIfam" id="TIGR01549">
    <property type="entry name" value="HAD-SF-IA-v1"/>
    <property type="match status" value="1"/>
</dbReference>
<dbReference type="InterPro" id="IPR023214">
    <property type="entry name" value="HAD_sf"/>
</dbReference>